<organism evidence="2 3">
    <name type="scientific">Nitrospira defluvii</name>
    <dbReference type="NCBI Taxonomy" id="330214"/>
    <lineage>
        <taxon>Bacteria</taxon>
        <taxon>Pseudomonadati</taxon>
        <taxon>Nitrospirota</taxon>
        <taxon>Nitrospiria</taxon>
        <taxon>Nitrospirales</taxon>
        <taxon>Nitrospiraceae</taxon>
        <taxon>Nitrospira</taxon>
    </lineage>
</organism>
<gene>
    <name evidence="2" type="ORF">NSPZN2_30218</name>
</gene>
<evidence type="ECO:0000313" key="3">
    <source>
        <dbReference type="Proteomes" id="UP000675880"/>
    </source>
</evidence>
<name>A0ABM8RGJ1_9BACT</name>
<keyword evidence="1" id="KW-0732">Signal</keyword>
<accession>A0ABM8RGJ1</accession>
<feature type="chain" id="PRO_5046725706" evidence="1">
    <location>
        <begin position="27"/>
        <end position="66"/>
    </location>
</feature>
<feature type="signal peptide" evidence="1">
    <location>
        <begin position="1"/>
        <end position="26"/>
    </location>
</feature>
<dbReference type="RefSeq" id="WP_213042410.1">
    <property type="nucleotide sequence ID" value="NZ_CAJNBJ010000016.1"/>
</dbReference>
<reference evidence="2 3" key="1">
    <citation type="submission" date="2021-02" db="EMBL/GenBank/DDBJ databases">
        <authorList>
            <person name="Han P."/>
        </authorList>
    </citation>
    <scope>NUCLEOTIDE SEQUENCE [LARGE SCALE GENOMIC DNA]</scope>
    <source>
        <strain evidence="2">Candidatus Nitrospira sp. ZN2</strain>
    </source>
</reference>
<protein>
    <submittedName>
        <fullName evidence="2">Uncharacterized protein</fullName>
    </submittedName>
</protein>
<evidence type="ECO:0000256" key="1">
    <source>
        <dbReference type="SAM" id="SignalP"/>
    </source>
</evidence>
<sequence>MGRLVGSFLAAAVLALSAFAPATTSAADVGFCATPAKMTEVLKAEGQRSLAFGNQRILFEEQPDGA</sequence>
<proteinExistence type="predicted"/>
<dbReference type="EMBL" id="CAJNBJ010000016">
    <property type="protein sequence ID" value="CAE6751987.1"/>
    <property type="molecule type" value="Genomic_DNA"/>
</dbReference>
<dbReference type="Proteomes" id="UP000675880">
    <property type="component" value="Unassembled WGS sequence"/>
</dbReference>
<keyword evidence="3" id="KW-1185">Reference proteome</keyword>
<evidence type="ECO:0000313" key="2">
    <source>
        <dbReference type="EMBL" id="CAE6751987.1"/>
    </source>
</evidence>
<comment type="caution">
    <text evidence="2">The sequence shown here is derived from an EMBL/GenBank/DDBJ whole genome shotgun (WGS) entry which is preliminary data.</text>
</comment>